<evidence type="ECO:0000313" key="2">
    <source>
        <dbReference type="EMBL" id="MBU3876137.1"/>
    </source>
</evidence>
<dbReference type="RefSeq" id="WP_216241152.1">
    <property type="nucleotide sequence ID" value="NZ_JABACJ020000007.1"/>
</dbReference>
<sequence length="287" mass="33670">MRRFKFRLRRINVAIKNWLFNNRIYFETIVMLVLTIAGIIVSCVSVSVSKTANVLSDKSNDINLANLELQKNAMLPVLSYVENAVDESNNEQYYIVNTGDDFFNPDYNCYSVLSILVEGTGRDDKGFYDKPIYIKYVLPLNISVDSYSESEKRFLIHIAKEQNIEIYDEIAIRIEFEIKKRGIRNFIVFPPQINSYIFFSYNDKYLKERHTDGYLMEDMSYISMKEKLLFTDIAEEDKIKELSTIIIQEDDNDCVEISDNVINVAMEQFEKQYYATDNKRYFLPGDD</sequence>
<evidence type="ECO:0000313" key="3">
    <source>
        <dbReference type="Proteomes" id="UP000723714"/>
    </source>
</evidence>
<accession>A0ABS6D3G4</accession>
<proteinExistence type="predicted"/>
<keyword evidence="1" id="KW-0812">Transmembrane</keyword>
<name>A0ABS6D3G4_9FIRM</name>
<keyword evidence="1" id="KW-1133">Transmembrane helix</keyword>
<organism evidence="2 3">
    <name type="scientific">Faecalicatena faecalis</name>
    <dbReference type="NCBI Taxonomy" id="2726362"/>
    <lineage>
        <taxon>Bacteria</taxon>
        <taxon>Bacillati</taxon>
        <taxon>Bacillota</taxon>
        <taxon>Clostridia</taxon>
        <taxon>Lachnospirales</taxon>
        <taxon>Lachnospiraceae</taxon>
        <taxon>Faecalicatena</taxon>
    </lineage>
</organism>
<feature type="transmembrane region" description="Helical" evidence="1">
    <location>
        <begin position="24"/>
        <end position="48"/>
    </location>
</feature>
<evidence type="ECO:0000256" key="1">
    <source>
        <dbReference type="SAM" id="Phobius"/>
    </source>
</evidence>
<gene>
    <name evidence="2" type="ORF">HGO97_009970</name>
</gene>
<dbReference type="EMBL" id="JABACJ020000007">
    <property type="protein sequence ID" value="MBU3876137.1"/>
    <property type="molecule type" value="Genomic_DNA"/>
</dbReference>
<keyword evidence="3" id="KW-1185">Reference proteome</keyword>
<protein>
    <submittedName>
        <fullName evidence="2">Uncharacterized protein</fullName>
    </submittedName>
</protein>
<comment type="caution">
    <text evidence="2">The sequence shown here is derived from an EMBL/GenBank/DDBJ whole genome shotgun (WGS) entry which is preliminary data.</text>
</comment>
<reference evidence="2 3" key="1">
    <citation type="submission" date="2021-06" db="EMBL/GenBank/DDBJ databases">
        <title>Faecalicatena sp. nov. isolated from porcine feces.</title>
        <authorList>
            <person name="Oh B.S."/>
            <person name="Lee J.H."/>
        </authorList>
    </citation>
    <scope>NUCLEOTIDE SEQUENCE [LARGE SCALE GENOMIC DNA]</scope>
    <source>
        <strain evidence="2 3">AGMB00832</strain>
    </source>
</reference>
<keyword evidence="1" id="KW-0472">Membrane</keyword>
<dbReference type="Proteomes" id="UP000723714">
    <property type="component" value="Unassembled WGS sequence"/>
</dbReference>